<organism evidence="1 2">
    <name type="scientific">Bradyrhizobium barranii subsp. apii</name>
    <dbReference type="NCBI Taxonomy" id="2819348"/>
    <lineage>
        <taxon>Bacteria</taxon>
        <taxon>Pseudomonadati</taxon>
        <taxon>Pseudomonadota</taxon>
        <taxon>Alphaproteobacteria</taxon>
        <taxon>Hyphomicrobiales</taxon>
        <taxon>Nitrobacteraceae</taxon>
        <taxon>Bradyrhizobium</taxon>
        <taxon>Bradyrhizobium barranii</taxon>
    </lineage>
</organism>
<gene>
    <name evidence="1" type="ORF">HAP41_0000016290</name>
</gene>
<proteinExistence type="predicted"/>
<protein>
    <submittedName>
        <fullName evidence="1">Uncharacterized protein</fullName>
    </submittedName>
</protein>
<dbReference type="Proteomes" id="UP000551709">
    <property type="component" value="Chromosome"/>
</dbReference>
<dbReference type="AlphaFoldDB" id="A0A8T5VBF7"/>
<name>A0A8T5VBF7_9BRAD</name>
<dbReference type="RefSeq" id="WP_224580823.1">
    <property type="nucleotide sequence ID" value="NZ_CP096251.1"/>
</dbReference>
<reference evidence="1" key="2">
    <citation type="submission" date="2022-04" db="EMBL/GenBank/DDBJ databases">
        <authorList>
            <person name="Bromfield E.S.P."/>
            <person name="Cloutier S."/>
        </authorList>
    </citation>
    <scope>NUCLEOTIDE SEQUENCE</scope>
    <source>
        <strain evidence="1">1S5</strain>
    </source>
</reference>
<sequence>MEGMKRPKAIVLPDSSLIPSDCLISPPPNQFTHEVARSQPFYASQGAPGDPPTGQFEAEPKVVLLYHDGGELVVSSMLPAAMSARASSVCARSRWLRKPSMRGRW</sequence>
<evidence type="ECO:0000313" key="2">
    <source>
        <dbReference type="Proteomes" id="UP000551709"/>
    </source>
</evidence>
<reference evidence="1" key="1">
    <citation type="journal article" date="2017" name="Syst. Appl. Microbiol.">
        <title>Soybeans inoculated with root zone soils of Canadian native legumes harbour diverse and novel Bradyrhizobium spp. that possess agricultural potential.</title>
        <authorList>
            <person name="Bromfield E.S.P."/>
            <person name="Cloutier S."/>
            <person name="Tambong J.T."/>
            <person name="Tran Thi T.V."/>
        </authorList>
    </citation>
    <scope>NUCLEOTIDE SEQUENCE</scope>
    <source>
        <strain evidence="1">1S5</strain>
    </source>
</reference>
<accession>A0A8T5VBF7</accession>
<dbReference type="EMBL" id="CP096255">
    <property type="protein sequence ID" value="UPT90355.1"/>
    <property type="molecule type" value="Genomic_DNA"/>
</dbReference>
<evidence type="ECO:0000313" key="1">
    <source>
        <dbReference type="EMBL" id="UPT90355.1"/>
    </source>
</evidence>